<sequence length="79" mass="8878">MSSYGRLGTYVWVCVDVSVRTFVCVDVFVWTSPYGRLCVCQCLCMHGCVIFEICVFVCVHPSVTLNVFACTDVAMLQCY</sequence>
<keyword evidence="2" id="KW-1185">Reference proteome</keyword>
<protein>
    <submittedName>
        <fullName evidence="1">Uncharacterized protein</fullName>
    </submittedName>
</protein>
<accession>A0AAY4C7I2</accession>
<dbReference type="Ensembl" id="ENSDCDT00010035765.1">
    <property type="protein sequence ID" value="ENSDCDP00010028982.1"/>
    <property type="gene ID" value="ENSDCDG00010018275.1"/>
</dbReference>
<evidence type="ECO:0000313" key="2">
    <source>
        <dbReference type="Proteomes" id="UP000694580"/>
    </source>
</evidence>
<name>A0AAY4C7I2_9TELE</name>
<dbReference type="AlphaFoldDB" id="A0AAY4C7I2"/>
<proteinExistence type="predicted"/>
<dbReference type="Proteomes" id="UP000694580">
    <property type="component" value="Unplaced"/>
</dbReference>
<organism evidence="1 2">
    <name type="scientific">Denticeps clupeoides</name>
    <name type="common">denticle herring</name>
    <dbReference type="NCBI Taxonomy" id="299321"/>
    <lineage>
        <taxon>Eukaryota</taxon>
        <taxon>Metazoa</taxon>
        <taxon>Chordata</taxon>
        <taxon>Craniata</taxon>
        <taxon>Vertebrata</taxon>
        <taxon>Euteleostomi</taxon>
        <taxon>Actinopterygii</taxon>
        <taxon>Neopterygii</taxon>
        <taxon>Teleostei</taxon>
        <taxon>Clupei</taxon>
        <taxon>Clupeiformes</taxon>
        <taxon>Denticipitoidei</taxon>
        <taxon>Denticipitidae</taxon>
        <taxon>Denticeps</taxon>
    </lineage>
</organism>
<evidence type="ECO:0000313" key="1">
    <source>
        <dbReference type="Ensembl" id="ENSDCDP00010028982.1"/>
    </source>
</evidence>
<reference evidence="1" key="1">
    <citation type="submission" date="2025-08" db="UniProtKB">
        <authorList>
            <consortium name="Ensembl"/>
        </authorList>
    </citation>
    <scope>IDENTIFICATION</scope>
</reference>
<reference evidence="1" key="2">
    <citation type="submission" date="2025-09" db="UniProtKB">
        <authorList>
            <consortium name="Ensembl"/>
        </authorList>
    </citation>
    <scope>IDENTIFICATION</scope>
</reference>